<dbReference type="PIRSF" id="PIRSF000137">
    <property type="entry name" value="Alcohol_oxidase"/>
    <property type="match status" value="1"/>
</dbReference>
<dbReference type="SUPFAM" id="SSF51905">
    <property type="entry name" value="FAD/NAD(P)-binding domain"/>
    <property type="match status" value="1"/>
</dbReference>
<keyword evidence="10" id="KW-1185">Reference proteome</keyword>
<evidence type="ECO:0000256" key="2">
    <source>
        <dbReference type="ARBA" id="ARBA00010790"/>
    </source>
</evidence>
<dbReference type="Gene3D" id="3.50.50.60">
    <property type="entry name" value="FAD/NAD(P)-binding domain"/>
    <property type="match status" value="1"/>
</dbReference>
<evidence type="ECO:0000313" key="10">
    <source>
        <dbReference type="Proteomes" id="UP001163293"/>
    </source>
</evidence>
<comment type="cofactor">
    <cofactor evidence="1 5">
        <name>FAD</name>
        <dbReference type="ChEBI" id="CHEBI:57692"/>
    </cofactor>
</comment>
<keyword evidence="3 6" id="KW-0285">Flavoprotein</keyword>
<evidence type="ECO:0000259" key="8">
    <source>
        <dbReference type="PROSITE" id="PS00624"/>
    </source>
</evidence>
<dbReference type="Pfam" id="PF00732">
    <property type="entry name" value="GMC_oxred_N"/>
    <property type="match status" value="1"/>
</dbReference>
<evidence type="ECO:0000256" key="4">
    <source>
        <dbReference type="ARBA" id="ARBA00022827"/>
    </source>
</evidence>
<name>A0AAX3EMG2_PAEUR</name>
<dbReference type="InterPro" id="IPR007867">
    <property type="entry name" value="GMC_OxRtase_C"/>
</dbReference>
<sequence>MSNEFDYIIVGGGTAGCVVAARLTENPSTKVLLLEAGPDYPTEEATPDGVHESRYVPMRGHAPEVDPRHDWGLNIEMNGATIVVPQARLIGGGSAINGTLALRGATADYAEWADAGNPDWSWDHVLPAFRDLEDDTAPGVGIHGRGGPYPITRTAEPELARLQKAFVDSARSVGAPDCWDLNAPDAQGVGPVPQSRAGNRRISTATAYLNPVRHRENLTVRGETLVSRVLFDGVRANGVELADGSTVMAGEVILSAGAIVTPALLQRSGVGPSGLLAAMDVPLIADLPVGENLADHSCVPLMAPPREGAWSPDDASLQAVWRFSTSQQPDSLDAQLTMFSYLNVRTTGDGARGMAGAGNEGLDNVAGIGCVINKPRSTGVVRITSTDPAALPFVDPKYLSDPIDLAVMREIVRRGWRVLTAEPLAGLLDEPLGMDAETVADDEALDAAIYRTIASGYHFTGTCKMAPIDNGGVVDQSGLVYGCDGLRVVDASVLPTIPAANPMLPIVMVAERLVAMARGAAGPDSGTDQTHDLALSA</sequence>
<evidence type="ECO:0000256" key="5">
    <source>
        <dbReference type="PIRSR" id="PIRSR000137-2"/>
    </source>
</evidence>
<dbReference type="EMBL" id="CP101185">
    <property type="protein sequence ID" value="UYV99327.1"/>
    <property type="molecule type" value="Genomic_DNA"/>
</dbReference>
<feature type="domain" description="Glucose-methanol-choline oxidoreductase N-terminal" evidence="8">
    <location>
        <begin position="257"/>
        <end position="271"/>
    </location>
</feature>
<feature type="domain" description="Glucose-methanol-choline oxidoreductase N-terminal" evidence="7">
    <location>
        <begin position="87"/>
        <end position="110"/>
    </location>
</feature>
<protein>
    <submittedName>
        <fullName evidence="9">GMC family oxidoreductase N-terminal domain-containing protein</fullName>
    </submittedName>
</protein>
<dbReference type="InterPro" id="IPR036188">
    <property type="entry name" value="FAD/NAD-bd_sf"/>
</dbReference>
<organism evidence="9 10">
    <name type="scientific">Paenarthrobacter ureafaciens</name>
    <dbReference type="NCBI Taxonomy" id="37931"/>
    <lineage>
        <taxon>Bacteria</taxon>
        <taxon>Bacillati</taxon>
        <taxon>Actinomycetota</taxon>
        <taxon>Actinomycetes</taxon>
        <taxon>Micrococcales</taxon>
        <taxon>Micrococcaceae</taxon>
        <taxon>Paenarthrobacter</taxon>
    </lineage>
</organism>
<dbReference type="RefSeq" id="WP_206599696.1">
    <property type="nucleotide sequence ID" value="NZ_CP043010.1"/>
</dbReference>
<dbReference type="PANTHER" id="PTHR11552:SF147">
    <property type="entry name" value="CHOLINE DEHYDROGENASE, MITOCHONDRIAL"/>
    <property type="match status" value="1"/>
</dbReference>
<accession>A0AAX3EMG2</accession>
<dbReference type="InterPro" id="IPR000172">
    <property type="entry name" value="GMC_OxRdtase_N"/>
</dbReference>
<dbReference type="PANTHER" id="PTHR11552">
    <property type="entry name" value="GLUCOSE-METHANOL-CHOLINE GMC OXIDOREDUCTASE"/>
    <property type="match status" value="1"/>
</dbReference>
<comment type="similarity">
    <text evidence="2 6">Belongs to the GMC oxidoreductase family.</text>
</comment>
<dbReference type="Gene3D" id="3.30.410.40">
    <property type="match status" value="1"/>
</dbReference>
<dbReference type="PROSITE" id="PS00624">
    <property type="entry name" value="GMC_OXRED_2"/>
    <property type="match status" value="1"/>
</dbReference>
<dbReference type="GO" id="GO:0016614">
    <property type="term" value="F:oxidoreductase activity, acting on CH-OH group of donors"/>
    <property type="evidence" value="ECO:0007669"/>
    <property type="project" value="InterPro"/>
</dbReference>
<dbReference type="PROSITE" id="PS00623">
    <property type="entry name" value="GMC_OXRED_1"/>
    <property type="match status" value="1"/>
</dbReference>
<dbReference type="Proteomes" id="UP001163293">
    <property type="component" value="Chromosome"/>
</dbReference>
<evidence type="ECO:0000256" key="1">
    <source>
        <dbReference type="ARBA" id="ARBA00001974"/>
    </source>
</evidence>
<evidence type="ECO:0000256" key="3">
    <source>
        <dbReference type="ARBA" id="ARBA00022630"/>
    </source>
</evidence>
<keyword evidence="4 5" id="KW-0274">FAD</keyword>
<dbReference type="Pfam" id="PF05199">
    <property type="entry name" value="GMC_oxred_C"/>
    <property type="match status" value="1"/>
</dbReference>
<feature type="binding site" evidence="5">
    <location>
        <position position="226"/>
    </location>
    <ligand>
        <name>FAD</name>
        <dbReference type="ChEBI" id="CHEBI:57692"/>
    </ligand>
</feature>
<evidence type="ECO:0000256" key="6">
    <source>
        <dbReference type="RuleBase" id="RU003968"/>
    </source>
</evidence>
<dbReference type="GO" id="GO:0050660">
    <property type="term" value="F:flavin adenine dinucleotide binding"/>
    <property type="evidence" value="ECO:0007669"/>
    <property type="project" value="InterPro"/>
</dbReference>
<gene>
    <name evidence="9" type="ORF">NL394_09080</name>
</gene>
<dbReference type="InterPro" id="IPR012132">
    <property type="entry name" value="GMC_OxRdtase"/>
</dbReference>
<evidence type="ECO:0000313" key="9">
    <source>
        <dbReference type="EMBL" id="UYV99327.1"/>
    </source>
</evidence>
<dbReference type="SUPFAM" id="SSF54373">
    <property type="entry name" value="FAD-linked reductases, C-terminal domain"/>
    <property type="match status" value="1"/>
</dbReference>
<proteinExistence type="inferred from homology"/>
<dbReference type="AlphaFoldDB" id="A0AAX3EMG2"/>
<reference evidence="9" key="1">
    <citation type="submission" date="2022-07" db="EMBL/GenBank/DDBJ databases">
        <authorList>
            <person name="Wu T."/>
        </authorList>
    </citation>
    <scope>NUCLEOTIDE SEQUENCE</scope>
    <source>
        <strain evidence="9">SD-1</strain>
    </source>
</reference>
<evidence type="ECO:0000259" key="7">
    <source>
        <dbReference type="PROSITE" id="PS00623"/>
    </source>
</evidence>